<gene>
    <name evidence="1" type="ORF">IT882_13105</name>
</gene>
<keyword evidence="2" id="KW-1185">Reference proteome</keyword>
<dbReference type="RefSeq" id="WP_195692220.1">
    <property type="nucleotide sequence ID" value="NZ_CP064760.1"/>
</dbReference>
<dbReference type="KEGG" id="msf:IT882_13105"/>
<accession>A0A7S8MVQ3</accession>
<evidence type="ECO:0000313" key="2">
    <source>
        <dbReference type="Proteomes" id="UP000594480"/>
    </source>
</evidence>
<reference evidence="1 2" key="1">
    <citation type="submission" date="2020-11" db="EMBL/GenBank/DDBJ databases">
        <title>Amino acid is mineralized and recycled by bacteria in oceanic microbiome.</title>
        <authorList>
            <person name="Zheng L.Y."/>
        </authorList>
    </citation>
    <scope>NUCLEOTIDE SEQUENCE [LARGE SCALE GENOMIC DNA]</scope>
    <source>
        <strain evidence="1 2">A32-1</strain>
    </source>
</reference>
<protein>
    <submittedName>
        <fullName evidence="1">Uncharacterized protein</fullName>
    </submittedName>
</protein>
<evidence type="ECO:0000313" key="1">
    <source>
        <dbReference type="EMBL" id="QPE04129.1"/>
    </source>
</evidence>
<name>A0A7S8MVQ3_9MICO</name>
<dbReference type="Proteomes" id="UP000594480">
    <property type="component" value="Chromosome"/>
</dbReference>
<dbReference type="EMBL" id="CP064760">
    <property type="protein sequence ID" value="QPE04129.1"/>
    <property type="molecule type" value="Genomic_DNA"/>
</dbReference>
<organism evidence="1 2">
    <name type="scientific">Microbacterium schleiferi</name>
    <dbReference type="NCBI Taxonomy" id="69362"/>
    <lineage>
        <taxon>Bacteria</taxon>
        <taxon>Bacillati</taxon>
        <taxon>Actinomycetota</taxon>
        <taxon>Actinomycetes</taxon>
        <taxon>Micrococcales</taxon>
        <taxon>Microbacteriaceae</taxon>
        <taxon>Microbacterium</taxon>
    </lineage>
</organism>
<sequence length="102" mass="10951">MIVRAPRVDDGRGNEAWDWANAVERESEGWAVDVGAGSKDTQNRDGDSIAYTIRGPLDADLRATDRVRLYGVLHEVTGGVGRQMGATARTSHTVAALAAWEG</sequence>
<proteinExistence type="predicted"/>
<dbReference type="AlphaFoldDB" id="A0A7S8MVQ3"/>